<comment type="caution">
    <text evidence="3">The sequence shown here is derived from an EMBL/GenBank/DDBJ whole genome shotgun (WGS) entry which is preliminary data.</text>
</comment>
<organism evidence="3 5">
    <name type="scientific">Perkinsus olseni</name>
    <name type="common">Perkinsus atlanticus</name>
    <dbReference type="NCBI Taxonomy" id="32597"/>
    <lineage>
        <taxon>Eukaryota</taxon>
        <taxon>Sar</taxon>
        <taxon>Alveolata</taxon>
        <taxon>Perkinsozoa</taxon>
        <taxon>Perkinsea</taxon>
        <taxon>Perkinsida</taxon>
        <taxon>Perkinsidae</taxon>
        <taxon>Perkinsus</taxon>
    </lineage>
</organism>
<keyword evidence="4" id="KW-1185">Reference proteome</keyword>
<dbReference type="AlphaFoldDB" id="A0A7J6RCC9"/>
<dbReference type="SUPFAM" id="SSF55729">
    <property type="entry name" value="Acyl-CoA N-acyltransferases (Nat)"/>
    <property type="match status" value="1"/>
</dbReference>
<feature type="domain" description="N-acetyltransferase" evidence="1">
    <location>
        <begin position="24"/>
        <end position="103"/>
    </location>
</feature>
<name>A0A7J6RCC9_PEROL</name>
<dbReference type="InterPro" id="IPR000182">
    <property type="entry name" value="GNAT_dom"/>
</dbReference>
<evidence type="ECO:0000313" key="4">
    <source>
        <dbReference type="Proteomes" id="UP000553632"/>
    </source>
</evidence>
<proteinExistence type="predicted"/>
<dbReference type="InterPro" id="IPR016181">
    <property type="entry name" value="Acyl_CoA_acyltransferase"/>
</dbReference>
<evidence type="ECO:0000259" key="1">
    <source>
        <dbReference type="Pfam" id="PF00583"/>
    </source>
</evidence>
<gene>
    <name evidence="3" type="ORF">FOZ62_028481</name>
    <name evidence="2" type="ORF">FOZ63_030540</name>
</gene>
<protein>
    <recommendedName>
        <fullName evidence="1">N-acetyltransferase domain-containing protein</fullName>
    </recommendedName>
</protein>
<evidence type="ECO:0000313" key="2">
    <source>
        <dbReference type="EMBL" id="KAF4715694.1"/>
    </source>
</evidence>
<evidence type="ECO:0000313" key="5">
    <source>
        <dbReference type="Proteomes" id="UP000574390"/>
    </source>
</evidence>
<evidence type="ECO:0000313" key="3">
    <source>
        <dbReference type="EMBL" id="KAF4718368.1"/>
    </source>
</evidence>
<reference evidence="4 5" key="1">
    <citation type="submission" date="2020-04" db="EMBL/GenBank/DDBJ databases">
        <title>Perkinsus olseni comparative genomics.</title>
        <authorList>
            <person name="Bogema D.R."/>
        </authorList>
    </citation>
    <scope>NUCLEOTIDE SEQUENCE [LARGE SCALE GENOMIC DNA]</scope>
    <source>
        <strain evidence="3">ATCC PRA-205</strain>
        <strain evidence="2 4">ATCC PRA-207</strain>
    </source>
</reference>
<dbReference type="GO" id="GO:0016747">
    <property type="term" value="F:acyltransferase activity, transferring groups other than amino-acyl groups"/>
    <property type="evidence" value="ECO:0007669"/>
    <property type="project" value="InterPro"/>
</dbReference>
<dbReference type="EMBL" id="JABANO010028132">
    <property type="protein sequence ID" value="KAF4715694.1"/>
    <property type="molecule type" value="Genomic_DNA"/>
</dbReference>
<dbReference type="Pfam" id="PF00583">
    <property type="entry name" value="Acetyltransf_1"/>
    <property type="match status" value="1"/>
</dbReference>
<accession>A0A7J6RCC9</accession>
<dbReference type="Gene3D" id="3.40.630.30">
    <property type="match status" value="1"/>
</dbReference>
<dbReference type="Proteomes" id="UP000574390">
    <property type="component" value="Unassembled WGS sequence"/>
</dbReference>
<dbReference type="CDD" id="cd04301">
    <property type="entry name" value="NAT_SF"/>
    <property type="match status" value="1"/>
</dbReference>
<dbReference type="EMBL" id="JABANM010023155">
    <property type="protein sequence ID" value="KAF4718368.1"/>
    <property type="molecule type" value="Genomic_DNA"/>
</dbReference>
<dbReference type="Proteomes" id="UP000553632">
    <property type="component" value="Unassembled WGS sequence"/>
</dbReference>
<sequence length="161" mass="18242">MIPSSILSLTSHKQKDSITLDQFEYRLAKPSDVFLGEKGEPDAAVFVAAEPGKGVVVASVEFGLVKGGDHWDFVGLPSLRVKEDWRGRRVGSELLKELVKYVGRSDYWKDPFSVSLELEERTLESTWPLSDNTIFAKMLQFGTDEFPLEKVKLWYRLDGML</sequence>